<sequence length="73" mass="8517">MAIWEELDEPTDEELPGVHRLFRSRVRAMDIAQLVETGPVATRMEDGLDGLGLPDSKRARNHGRWRWNYTQLR</sequence>
<protein>
    <submittedName>
        <fullName evidence="3">Cation_ATPase_N domain-containing protein</fullName>
    </submittedName>
</protein>
<evidence type="ECO:0000313" key="2">
    <source>
        <dbReference type="Proteomes" id="UP000267027"/>
    </source>
</evidence>
<keyword evidence="2" id="KW-1185">Reference proteome</keyword>
<reference evidence="1 2" key="2">
    <citation type="submission" date="2018-11" db="EMBL/GenBank/DDBJ databases">
        <authorList>
            <consortium name="Pathogen Informatics"/>
        </authorList>
    </citation>
    <scope>NUCLEOTIDE SEQUENCE [LARGE SCALE GENOMIC DNA]</scope>
    <source>
        <strain evidence="1 2">Costa Rica</strain>
    </source>
</reference>
<evidence type="ECO:0000313" key="1">
    <source>
        <dbReference type="EMBL" id="VDM55453.1"/>
    </source>
</evidence>
<dbReference type="AlphaFoldDB" id="A0A0R3PHP0"/>
<gene>
    <name evidence="1" type="ORF">ACOC_LOCUS3868</name>
</gene>
<reference evidence="3" key="1">
    <citation type="submission" date="2017-02" db="UniProtKB">
        <authorList>
            <consortium name="WormBaseParasite"/>
        </authorList>
    </citation>
    <scope>IDENTIFICATION</scope>
</reference>
<name>A0A0R3PHP0_ANGCS</name>
<proteinExistence type="predicted"/>
<evidence type="ECO:0000313" key="3">
    <source>
        <dbReference type="WBParaSite" id="ACOC_0000386701-mRNA-1"/>
    </source>
</evidence>
<organism evidence="3">
    <name type="scientific">Angiostrongylus costaricensis</name>
    <name type="common">Nematode worm</name>
    <dbReference type="NCBI Taxonomy" id="334426"/>
    <lineage>
        <taxon>Eukaryota</taxon>
        <taxon>Metazoa</taxon>
        <taxon>Ecdysozoa</taxon>
        <taxon>Nematoda</taxon>
        <taxon>Chromadorea</taxon>
        <taxon>Rhabditida</taxon>
        <taxon>Rhabditina</taxon>
        <taxon>Rhabditomorpha</taxon>
        <taxon>Strongyloidea</taxon>
        <taxon>Metastrongylidae</taxon>
        <taxon>Angiostrongylus</taxon>
    </lineage>
</organism>
<dbReference type="WBParaSite" id="ACOC_0000386701-mRNA-1">
    <property type="protein sequence ID" value="ACOC_0000386701-mRNA-1"/>
    <property type="gene ID" value="ACOC_0000386701"/>
</dbReference>
<accession>A0A0R3PHP0</accession>
<dbReference type="EMBL" id="UYYA01001513">
    <property type="protein sequence ID" value="VDM55453.1"/>
    <property type="molecule type" value="Genomic_DNA"/>
</dbReference>
<dbReference type="Proteomes" id="UP000267027">
    <property type="component" value="Unassembled WGS sequence"/>
</dbReference>